<comment type="similarity">
    <text evidence="1">Belongs to the N(4)/N(6)-methyltransferase family.</text>
</comment>
<dbReference type="SUPFAM" id="SSF53335">
    <property type="entry name" value="S-adenosyl-L-methionine-dependent methyltransferases"/>
    <property type="match status" value="1"/>
</dbReference>
<evidence type="ECO:0000256" key="4">
    <source>
        <dbReference type="ARBA" id="ARBA00022679"/>
    </source>
</evidence>
<name>A0A6A8GAI1_9EURY</name>
<keyword evidence="9" id="KW-1185">Reference proteome</keyword>
<dbReference type="GO" id="GO:0009007">
    <property type="term" value="F:site-specific DNA-methyltransferase (adenine-specific) activity"/>
    <property type="evidence" value="ECO:0007669"/>
    <property type="project" value="UniProtKB-EC"/>
</dbReference>
<feature type="domain" description="Type II methyltransferase M.TaqI-like" evidence="7">
    <location>
        <begin position="484"/>
        <end position="690"/>
    </location>
</feature>
<dbReference type="RefSeq" id="WP_151114213.1">
    <property type="nucleotide sequence ID" value="NZ_WKJQ01000003.1"/>
</dbReference>
<reference evidence="8 9" key="1">
    <citation type="submission" date="2019-11" db="EMBL/GenBank/DDBJ databases">
        <title>Whole genome sequence of Haloferax sp. MBLA0078.</title>
        <authorList>
            <person name="Seo M.-J."/>
            <person name="Cho E.-S."/>
        </authorList>
    </citation>
    <scope>NUCLEOTIDE SEQUENCE [LARGE SCALE GENOMIC DNA]</scope>
    <source>
        <strain evidence="8 9">MBLA0078</strain>
    </source>
</reference>
<dbReference type="InterPro" id="IPR002052">
    <property type="entry name" value="DNA_methylase_N6_adenine_CS"/>
</dbReference>
<comment type="catalytic activity">
    <reaction evidence="6">
        <text>a 2'-deoxyadenosine in DNA + S-adenosyl-L-methionine = an N(6)-methyl-2'-deoxyadenosine in DNA + S-adenosyl-L-homocysteine + H(+)</text>
        <dbReference type="Rhea" id="RHEA:15197"/>
        <dbReference type="Rhea" id="RHEA-COMP:12418"/>
        <dbReference type="Rhea" id="RHEA-COMP:12419"/>
        <dbReference type="ChEBI" id="CHEBI:15378"/>
        <dbReference type="ChEBI" id="CHEBI:57856"/>
        <dbReference type="ChEBI" id="CHEBI:59789"/>
        <dbReference type="ChEBI" id="CHEBI:90615"/>
        <dbReference type="ChEBI" id="CHEBI:90616"/>
        <dbReference type="EC" id="2.1.1.72"/>
    </reaction>
</comment>
<evidence type="ECO:0000313" key="8">
    <source>
        <dbReference type="EMBL" id="MRW98219.1"/>
    </source>
</evidence>
<dbReference type="InterPro" id="IPR050953">
    <property type="entry name" value="N4_N6_ade-DNA_methylase"/>
</dbReference>
<protein>
    <recommendedName>
        <fullName evidence="2">site-specific DNA-methyltransferase (adenine-specific)</fullName>
        <ecNumber evidence="2">2.1.1.72</ecNumber>
    </recommendedName>
</protein>
<dbReference type="InterPro" id="IPR029063">
    <property type="entry name" value="SAM-dependent_MTases_sf"/>
</dbReference>
<keyword evidence="4" id="KW-0808">Transferase</keyword>
<organism evidence="8 9">
    <name type="scientific">Haloferax marinum</name>
    <dbReference type="NCBI Taxonomy" id="2666143"/>
    <lineage>
        <taxon>Archaea</taxon>
        <taxon>Methanobacteriati</taxon>
        <taxon>Methanobacteriota</taxon>
        <taxon>Stenosarchaea group</taxon>
        <taxon>Halobacteria</taxon>
        <taxon>Halobacteriales</taxon>
        <taxon>Haloferacaceae</taxon>
        <taxon>Haloferax</taxon>
    </lineage>
</organism>
<dbReference type="EC" id="2.1.1.72" evidence="2"/>
<dbReference type="Proteomes" id="UP000443423">
    <property type="component" value="Unassembled WGS sequence"/>
</dbReference>
<dbReference type="GO" id="GO:0006304">
    <property type="term" value="P:DNA modification"/>
    <property type="evidence" value="ECO:0007669"/>
    <property type="project" value="InterPro"/>
</dbReference>
<dbReference type="GO" id="GO:0003676">
    <property type="term" value="F:nucleic acid binding"/>
    <property type="evidence" value="ECO:0007669"/>
    <property type="project" value="InterPro"/>
</dbReference>
<proteinExistence type="inferred from homology"/>
<comment type="caution">
    <text evidence="8">The sequence shown here is derived from an EMBL/GenBank/DDBJ whole genome shotgun (WGS) entry which is preliminary data.</text>
</comment>
<evidence type="ECO:0000256" key="1">
    <source>
        <dbReference type="ARBA" id="ARBA00006594"/>
    </source>
</evidence>
<sequence length="1134" mass="127907">MTDEQVAVIRRLLDDELVFDDFVADSEPTVDAATTFFQTLFVQTLGFDEVTSSDSSSSWQTLPVSDRSRRVNTVRFVATADSFRVIYVELDSLTRRSERSAVQALVRCEATKEWATEGTFLAVFHAPGESVWHLVTPYDRHTDDITAGRPVIRRFTLGGGSRHRTVSNALARLSADDSRFSERVHEAFRVEHVTTEFYEDYKRAFETVLAELREDGLDIEDAHRNAHLTLTRLMFLYYLQTDGWLGGRTDFVRWFHDQYRASGVREQFHETWLHALFFEGLNRPKGTPIDADVPTEVASVLSELPWVSDGLFRPTDGDTRDFTLTDSVVSAVIREFLDRYTFTITEESPYDIDVAVDPSMLGKIYESLVAEQERGDAGIFYTPRIEVDLMCRMALYEQCRQQTDTPGLRKQHLVEFIFSDPEQWTLPNDLDEEALTAFLRDVRVVDPACGSGAFLVGMKQVLSELYGKLGHTLDAASNRRIIEQNLYGVDIKEWAVSVAKFRLWLSFVAGEDEPASRRPVFQNLSFNLRTGDSIVEKFENQPDLHPLSQRDESDSRRDGFVWRLDFADIMQSGGFDIVLTNPPYVEHQHIVQQHLTHERVDRMDLTELQSLKSAYKDELASFVRERFGVEPDGRSDLYLYFFFKAIDVLRYGGTLVFITSNTWLDNSFGKRIQEGLLEHTDLEFVLDNRQTRSFASAEVNTVITVSNKAPQHRLTGEVGFVAFGAPYERVVSPTVMQSLLTGTPDTTPTTEFALATERGRIRRFDGHRVVGVTDEALWRIGGGTTASTPDPHPDTRAMPGVSTPDGTYTGYSWGQFLRAPSTYFELLEAGADIFTPLSEIASVGSYLNTGGADDFFFVDVVDGDPQTDSVVTIRNRATGTTFSVESTFVVPFVESPRYVSRIDLSKAEYHTYLLSIPSTTDITDTNVEAYVEWGEGDGREYHTASGRKKVAKWWVLGERGETNTEVVWPNRQNARHFVAYNPDHTVTHRFYRLEPRPDVDVTAEELAALLNFTPTSLFTEVLASAGLGLGVLDVTGTTLRRVPVVDPAVLSEDSRATICDAFRDMSDREMGTLHDEIGAETADEVTLDTVVPDRRRLDSELFETYLGLDGSDQRDVYAAILQTVNGRLDKSRSV</sequence>
<dbReference type="PROSITE" id="PS00092">
    <property type="entry name" value="N6_MTASE"/>
    <property type="match status" value="1"/>
</dbReference>
<evidence type="ECO:0000256" key="5">
    <source>
        <dbReference type="ARBA" id="ARBA00022691"/>
    </source>
</evidence>
<dbReference type="OrthoDB" id="45790at2157"/>
<keyword evidence="5" id="KW-0949">S-adenosyl-L-methionine</keyword>
<dbReference type="EMBL" id="WKJQ01000003">
    <property type="protein sequence ID" value="MRW98219.1"/>
    <property type="molecule type" value="Genomic_DNA"/>
</dbReference>
<dbReference type="AlphaFoldDB" id="A0A6A8GAI1"/>
<dbReference type="Pfam" id="PF07669">
    <property type="entry name" value="Eco57I"/>
    <property type="match status" value="1"/>
</dbReference>
<accession>A0A6A8GAI1</accession>
<gene>
    <name evidence="8" type="ORF">GJR99_16760</name>
</gene>
<dbReference type="PANTHER" id="PTHR33841:SF5">
    <property type="entry name" value="DNA METHYLASE (MODIFICATION METHYLASE) (METHYLTRANSFERASE)-RELATED"/>
    <property type="match status" value="1"/>
</dbReference>
<evidence type="ECO:0000256" key="6">
    <source>
        <dbReference type="ARBA" id="ARBA00047942"/>
    </source>
</evidence>
<evidence type="ECO:0000313" key="9">
    <source>
        <dbReference type="Proteomes" id="UP000443423"/>
    </source>
</evidence>
<dbReference type="PANTHER" id="PTHR33841">
    <property type="entry name" value="DNA METHYLTRANSFERASE YEEA-RELATED"/>
    <property type="match status" value="1"/>
</dbReference>
<dbReference type="PRINTS" id="PR00507">
    <property type="entry name" value="N12N6MTFRASE"/>
</dbReference>
<dbReference type="Gene3D" id="3.40.50.150">
    <property type="entry name" value="Vaccinia Virus protein VP39"/>
    <property type="match status" value="1"/>
</dbReference>
<dbReference type="InterPro" id="IPR011639">
    <property type="entry name" value="MethylTrfase_TaqI-like_dom"/>
</dbReference>
<evidence type="ECO:0000259" key="7">
    <source>
        <dbReference type="Pfam" id="PF07669"/>
    </source>
</evidence>
<keyword evidence="3 8" id="KW-0489">Methyltransferase</keyword>
<evidence type="ECO:0000256" key="3">
    <source>
        <dbReference type="ARBA" id="ARBA00022603"/>
    </source>
</evidence>
<evidence type="ECO:0000256" key="2">
    <source>
        <dbReference type="ARBA" id="ARBA00011900"/>
    </source>
</evidence>
<dbReference type="GO" id="GO:0032259">
    <property type="term" value="P:methylation"/>
    <property type="evidence" value="ECO:0007669"/>
    <property type="project" value="UniProtKB-KW"/>
</dbReference>